<dbReference type="EMBL" id="AP012342">
    <property type="protein sequence ID" value="BAM06881.1"/>
    <property type="molecule type" value="Genomic_DNA"/>
</dbReference>
<dbReference type="OrthoDB" id="9814919at2"/>
<keyword evidence="1" id="KW-0812">Transmembrane</keyword>
<evidence type="ECO:0000313" key="2">
    <source>
        <dbReference type="EMBL" id="BAM06881.1"/>
    </source>
</evidence>
<name>I0INN2_LEPFC</name>
<dbReference type="STRING" id="1162668.LFE_1191"/>
<feature type="transmembrane region" description="Helical" evidence="1">
    <location>
        <begin position="149"/>
        <end position="169"/>
    </location>
</feature>
<reference evidence="2 3" key="1">
    <citation type="journal article" date="2012" name="J. Bacteriol.">
        <title>Complete Genome Sequence of Leptospirillum ferrooxidans Strain C2-3, Isolated from a Fresh Volcanic Ash Deposit on the Island of Miyake, Japan.</title>
        <authorList>
            <person name="Fujimura R."/>
            <person name="Sato Y."/>
            <person name="Nishizawa T."/>
            <person name="Oshima K."/>
            <person name="Kim S.-W."/>
            <person name="Hattori M."/>
            <person name="Kamijo T."/>
            <person name="Ohta H."/>
        </authorList>
    </citation>
    <scope>NUCLEOTIDE SEQUENCE [LARGE SCALE GENOMIC DNA]</scope>
    <source>
        <strain evidence="2 3">C2-3</strain>
    </source>
</reference>
<organism evidence="2 3">
    <name type="scientific">Leptospirillum ferrooxidans (strain C2-3)</name>
    <dbReference type="NCBI Taxonomy" id="1162668"/>
    <lineage>
        <taxon>Bacteria</taxon>
        <taxon>Pseudomonadati</taxon>
        <taxon>Nitrospirota</taxon>
        <taxon>Nitrospiria</taxon>
        <taxon>Nitrospirales</taxon>
        <taxon>Nitrospiraceae</taxon>
        <taxon>Leptospirillum</taxon>
    </lineage>
</organism>
<evidence type="ECO:0000313" key="3">
    <source>
        <dbReference type="Proteomes" id="UP000007382"/>
    </source>
</evidence>
<dbReference type="HOGENOM" id="CLU_942587_0_0_0"/>
<feature type="transmembrane region" description="Helical" evidence="1">
    <location>
        <begin position="45"/>
        <end position="71"/>
    </location>
</feature>
<dbReference type="Proteomes" id="UP000007382">
    <property type="component" value="Chromosome"/>
</dbReference>
<keyword evidence="1" id="KW-0472">Membrane</keyword>
<keyword evidence="1" id="KW-1133">Transmembrane helix</keyword>
<dbReference type="RefSeq" id="WP_014449371.1">
    <property type="nucleotide sequence ID" value="NC_017094.1"/>
</dbReference>
<gene>
    <name evidence="2" type="ordered locus">LFE_1191</name>
</gene>
<accession>I0INN2</accession>
<protein>
    <recommendedName>
        <fullName evidence="4">Urease accessory protein UreH-like transmembrane domain-containing protein</fullName>
    </recommendedName>
</protein>
<dbReference type="eggNOG" id="ENOG502Z9KT">
    <property type="taxonomic scope" value="Bacteria"/>
</dbReference>
<dbReference type="KEGG" id="lfc:LFE_1191"/>
<keyword evidence="3" id="KW-1185">Reference proteome</keyword>
<sequence>MIILLLESLGYGLLHGLLPDEHTWPITFSYAIGNATGKKGVKSGFYFSLAFMIQRAIASELAYLFLASWLLKEVVNSWADLIVGIVMSTAGIIIIRKKRYIHFHLLGHHHESPQEVETDSHVLSMSHEAHEAHTKQGADKEPDAIPTKWALIHGFIAGFGFGPFALFIYTTAAPRMTSAWLGFLPGLLFGLGTMIMLMILGGVFGASLKLTKRFNTEEIQSIGLHTGSMTLLWGGVIFASGGILGLSPYGKNLPFDLGNALIVLVMLGVAVPVLFFSIRKVLLCKKNTPIPSSP</sequence>
<feature type="transmembrane region" description="Helical" evidence="1">
    <location>
        <begin position="257"/>
        <end position="278"/>
    </location>
</feature>
<feature type="transmembrane region" description="Helical" evidence="1">
    <location>
        <begin position="222"/>
        <end position="245"/>
    </location>
</feature>
<evidence type="ECO:0000256" key="1">
    <source>
        <dbReference type="SAM" id="Phobius"/>
    </source>
</evidence>
<feature type="transmembrane region" description="Helical" evidence="1">
    <location>
        <begin position="77"/>
        <end position="95"/>
    </location>
</feature>
<reference evidence="3" key="2">
    <citation type="submission" date="2012-03" db="EMBL/GenBank/DDBJ databases">
        <title>The complete genome sequence of the pioneer microbe on fresh volcanic deposit, Leptospirillum ferrooxidans strain C2-3.</title>
        <authorList>
            <person name="Fujimura R."/>
            <person name="Sato Y."/>
            <person name="Nishizawa T."/>
            <person name="Nanba K."/>
            <person name="Oshima K."/>
            <person name="Hattori M."/>
            <person name="Kamijo T."/>
            <person name="Ohta H."/>
        </authorList>
    </citation>
    <scope>NUCLEOTIDE SEQUENCE [LARGE SCALE GENOMIC DNA]</scope>
    <source>
        <strain evidence="3">C2-3</strain>
    </source>
</reference>
<feature type="transmembrane region" description="Helical" evidence="1">
    <location>
        <begin position="189"/>
        <end position="210"/>
    </location>
</feature>
<dbReference type="AlphaFoldDB" id="I0INN2"/>
<dbReference type="PATRIC" id="fig|1162668.3.peg.1388"/>
<evidence type="ECO:0008006" key="4">
    <source>
        <dbReference type="Google" id="ProtNLM"/>
    </source>
</evidence>
<proteinExistence type="predicted"/>